<evidence type="ECO:0000313" key="1">
    <source>
        <dbReference type="EMBL" id="MFD2865889.1"/>
    </source>
</evidence>
<evidence type="ECO:0000313" key="2">
    <source>
        <dbReference type="Proteomes" id="UP001597601"/>
    </source>
</evidence>
<protein>
    <submittedName>
        <fullName evidence="1">CotH kinase family protein</fullName>
    </submittedName>
</protein>
<comment type="caution">
    <text evidence="1">The sequence shown here is derived from an EMBL/GenBank/DDBJ whole genome shotgun (WGS) entry which is preliminary data.</text>
</comment>
<dbReference type="GO" id="GO:0016301">
    <property type="term" value="F:kinase activity"/>
    <property type="evidence" value="ECO:0007669"/>
    <property type="project" value="UniProtKB-KW"/>
</dbReference>
<accession>A0ABW5XTC0</accession>
<gene>
    <name evidence="1" type="ORF">ACFSYC_14405</name>
</gene>
<proteinExistence type="predicted"/>
<dbReference type="Proteomes" id="UP001597601">
    <property type="component" value="Unassembled WGS sequence"/>
</dbReference>
<dbReference type="PROSITE" id="PS51257">
    <property type="entry name" value="PROKAR_LIPOPROTEIN"/>
    <property type="match status" value="1"/>
</dbReference>
<keyword evidence="1" id="KW-0418">Kinase</keyword>
<reference evidence="2" key="1">
    <citation type="journal article" date="2019" name="Int. J. Syst. Evol. Microbiol.">
        <title>The Global Catalogue of Microorganisms (GCM) 10K type strain sequencing project: providing services to taxonomists for standard genome sequencing and annotation.</title>
        <authorList>
            <consortium name="The Broad Institute Genomics Platform"/>
            <consortium name="The Broad Institute Genome Sequencing Center for Infectious Disease"/>
            <person name="Wu L."/>
            <person name="Ma J."/>
        </authorList>
    </citation>
    <scope>NUCLEOTIDE SEQUENCE [LARGE SCALE GENOMIC DNA]</scope>
    <source>
        <strain evidence="2">KCTC 52232</strain>
    </source>
</reference>
<organism evidence="1 2">
    <name type="scientific">Mucilaginibacter antarcticus</name>
    <dbReference type="NCBI Taxonomy" id="1855725"/>
    <lineage>
        <taxon>Bacteria</taxon>
        <taxon>Pseudomonadati</taxon>
        <taxon>Bacteroidota</taxon>
        <taxon>Sphingobacteriia</taxon>
        <taxon>Sphingobacteriales</taxon>
        <taxon>Sphingobacteriaceae</taxon>
        <taxon>Mucilaginibacter</taxon>
    </lineage>
</organism>
<name>A0ABW5XTC0_9SPHI</name>
<dbReference type="Pfam" id="PF08757">
    <property type="entry name" value="CotH"/>
    <property type="match status" value="1"/>
</dbReference>
<sequence>MKMQHLLYGIILLALASTGCKKTYFDNNKLNIDQGNGGGKTTPNGPVLSAQLKNFKINGASCAYDSTQNTFYYPVAAGTELSTFTVSFDTITTKSIYLDDKRVFNGNNVSFTLKADQEIVVKAVNSLNLVTNYHMMITGLPMVSIYTNTSIGDERVIGTFNLVNPNYKAQQTELEISVGTSVSIRGATSRFYPKKSYSVHLVDGGGNDIDKSLLGLRNDNNWILDAAYVDQSRMRNRMATDIWNSFNNVPYAASEPEALNGTRGYMTEVFVNYKYMGVYCLTEKLDRKQLKIKKQYGNMYKANDWTNETDFYGLSPFNNASATWGGWELEYPELGDTPAPNWGYLYNVVNFISTATDAEFSSQIKDKVEINNIVDYFIFMNISRATDNQNKNTFFSFYDSRVANKFFYSVWDLEGSFGGSAAGGRVPNTIIGYGNNNMFARLIKLNPGDFKGLVKTRWEELKANQLSKSKINEHVEKNRSVLGATKAFSRERTTWGNIPQDLNSEANYIKDWYSAQFVLMDDYINNL</sequence>
<keyword evidence="1" id="KW-0808">Transferase</keyword>
<dbReference type="EMBL" id="JBHUON010000018">
    <property type="protein sequence ID" value="MFD2865889.1"/>
    <property type="molecule type" value="Genomic_DNA"/>
</dbReference>
<dbReference type="RefSeq" id="WP_377129042.1">
    <property type="nucleotide sequence ID" value="NZ_JBHUHN010000001.1"/>
</dbReference>
<dbReference type="InterPro" id="IPR014867">
    <property type="entry name" value="Spore_coat_CotH_CotH2/3/7"/>
</dbReference>
<keyword evidence="2" id="KW-1185">Reference proteome</keyword>